<evidence type="ECO:0000313" key="2">
    <source>
        <dbReference type="Proteomes" id="UP000789595"/>
    </source>
</evidence>
<dbReference type="EMBL" id="CAKKNE010000002">
    <property type="protein sequence ID" value="CAH0369627.1"/>
    <property type="molecule type" value="Genomic_DNA"/>
</dbReference>
<gene>
    <name evidence="1" type="ORF">PECAL_2P27550</name>
</gene>
<reference evidence="1" key="1">
    <citation type="submission" date="2021-11" db="EMBL/GenBank/DDBJ databases">
        <authorList>
            <consortium name="Genoscope - CEA"/>
            <person name="William W."/>
        </authorList>
    </citation>
    <scope>NUCLEOTIDE SEQUENCE</scope>
</reference>
<accession>A0A8J2SM42</accession>
<dbReference type="Proteomes" id="UP000789595">
    <property type="component" value="Unassembled WGS sequence"/>
</dbReference>
<protein>
    <submittedName>
        <fullName evidence="1">Uncharacterized protein</fullName>
    </submittedName>
</protein>
<evidence type="ECO:0000313" key="1">
    <source>
        <dbReference type="EMBL" id="CAH0369627.1"/>
    </source>
</evidence>
<organism evidence="1 2">
    <name type="scientific">Pelagomonas calceolata</name>
    <dbReference type="NCBI Taxonomy" id="35677"/>
    <lineage>
        <taxon>Eukaryota</taxon>
        <taxon>Sar</taxon>
        <taxon>Stramenopiles</taxon>
        <taxon>Ochrophyta</taxon>
        <taxon>Pelagophyceae</taxon>
        <taxon>Pelagomonadales</taxon>
        <taxon>Pelagomonadaceae</taxon>
        <taxon>Pelagomonas</taxon>
    </lineage>
</organism>
<proteinExistence type="predicted"/>
<comment type="caution">
    <text evidence="1">The sequence shown here is derived from an EMBL/GenBank/DDBJ whole genome shotgun (WGS) entry which is preliminary data.</text>
</comment>
<name>A0A8J2SM42_9STRA</name>
<sequence>MSLLETAVLAAPVQVVPADDDGARHFRGDDHTLQDASSNRNVAREGALLVDVRALERELGGLEAEADVADIPQTLLALLRERALAAEEHGVLLLVRLLGLIGFPMSLRHICRLSRAASPCGVRPAFEKGECDGCEERVLPRRPLVGWRRVQRHGGPARCSLGGAQAVSERGRLLAPPRLARPRFFLHRWLNHF</sequence>
<keyword evidence="2" id="KW-1185">Reference proteome</keyword>
<dbReference type="AlphaFoldDB" id="A0A8J2SM42"/>